<dbReference type="RefSeq" id="WP_199700965.1">
    <property type="nucleotide sequence ID" value="NZ_JAEMNV010000001.1"/>
</dbReference>
<reference evidence="1" key="1">
    <citation type="submission" date="2020-12" db="EMBL/GenBank/DDBJ databases">
        <title>Antrihabitans popcorni sp. nov. and Antrihabitans auranticaus sp. nov., isolated from a larva cave.</title>
        <authorList>
            <person name="Lee S.D."/>
            <person name="Kim I.S."/>
        </authorList>
    </citation>
    <scope>NUCLEOTIDE SEQUENCE</scope>
    <source>
        <strain evidence="1">YC3-6</strain>
    </source>
</reference>
<dbReference type="Proteomes" id="UP000655868">
    <property type="component" value="Unassembled WGS sequence"/>
</dbReference>
<name>A0A934TZN9_9NOCA</name>
<keyword evidence="2" id="KW-1185">Reference proteome</keyword>
<protein>
    <submittedName>
        <fullName evidence="1">Uncharacterized protein</fullName>
    </submittedName>
</protein>
<evidence type="ECO:0000313" key="1">
    <source>
        <dbReference type="EMBL" id="MBJ8337349.1"/>
    </source>
</evidence>
<dbReference type="Pfam" id="PF20181">
    <property type="entry name" value="DUF6544"/>
    <property type="match status" value="1"/>
</dbReference>
<evidence type="ECO:0000313" key="2">
    <source>
        <dbReference type="Proteomes" id="UP000655868"/>
    </source>
</evidence>
<sequence>MSTQQGSRPHTFADWQVRLSGDAVAEAFSDTELEGLPDPVRRYFHAAIATGTLLGTCVTLRMRGDIKVGGWLPFRARQVIDPSRGFVWMARAAGIISGSDEYLDGVGGMDWKLGGLFTVVHSEGDDVSKSAAGRGGAEGIWLPTAMLPRFGVTWSAIDDNHIVASRILGSTPIDLELTIDDAGRMTSLVFDRWGDPDQTGSWDWHRFGGEITGHRTFGGLTIPSAGRMGWHFGTSRWDAGEFFRYEITELER</sequence>
<dbReference type="InterPro" id="IPR046674">
    <property type="entry name" value="DUF6544"/>
</dbReference>
<dbReference type="AlphaFoldDB" id="A0A934TZN9"/>
<dbReference type="EMBL" id="JAEMNV010000001">
    <property type="protein sequence ID" value="MBJ8337349.1"/>
    <property type="molecule type" value="Genomic_DNA"/>
</dbReference>
<comment type="caution">
    <text evidence="1">The sequence shown here is derived from an EMBL/GenBank/DDBJ whole genome shotgun (WGS) entry which is preliminary data.</text>
</comment>
<organism evidence="1 2">
    <name type="scientific">Antrihabitans stalagmiti</name>
    <dbReference type="NCBI Taxonomy" id="2799499"/>
    <lineage>
        <taxon>Bacteria</taxon>
        <taxon>Bacillati</taxon>
        <taxon>Actinomycetota</taxon>
        <taxon>Actinomycetes</taxon>
        <taxon>Mycobacteriales</taxon>
        <taxon>Nocardiaceae</taxon>
        <taxon>Antrihabitans</taxon>
    </lineage>
</organism>
<accession>A0A934TZN9</accession>
<gene>
    <name evidence="1" type="ORF">JGU71_00490</name>
</gene>
<proteinExistence type="predicted"/>